<proteinExistence type="predicted"/>
<evidence type="ECO:0000313" key="3">
    <source>
        <dbReference type="EMBL" id="MEJ5944024.1"/>
    </source>
</evidence>
<protein>
    <submittedName>
        <fullName evidence="3">Chemotaxis protein CheX</fullName>
    </submittedName>
</protein>
<accession>A0ABU8RG15</accession>
<dbReference type="EMBL" id="JBBIAA010000001">
    <property type="protein sequence ID" value="MEJ5944024.1"/>
    <property type="molecule type" value="Genomic_DNA"/>
</dbReference>
<dbReference type="InterPro" id="IPR028051">
    <property type="entry name" value="CheX-like_dom"/>
</dbReference>
<gene>
    <name evidence="3" type="ORF">WDZ17_01765</name>
</gene>
<dbReference type="InterPro" id="IPR028976">
    <property type="entry name" value="CheC-like_sf"/>
</dbReference>
<evidence type="ECO:0000259" key="2">
    <source>
        <dbReference type="Pfam" id="PF13690"/>
    </source>
</evidence>
<keyword evidence="1" id="KW-0145">Chemotaxis</keyword>
<dbReference type="SUPFAM" id="SSF103039">
    <property type="entry name" value="CheC-like"/>
    <property type="match status" value="1"/>
</dbReference>
<keyword evidence="4" id="KW-1185">Reference proteome</keyword>
<comment type="caution">
    <text evidence="3">The sequence shown here is derived from an EMBL/GenBank/DDBJ whole genome shotgun (WGS) entry which is preliminary data.</text>
</comment>
<organism evidence="3 4">
    <name type="scientific">Pseudokineococcus basanitobsidens</name>
    <dbReference type="NCBI Taxonomy" id="1926649"/>
    <lineage>
        <taxon>Bacteria</taxon>
        <taxon>Bacillati</taxon>
        <taxon>Actinomycetota</taxon>
        <taxon>Actinomycetes</taxon>
        <taxon>Kineosporiales</taxon>
        <taxon>Kineosporiaceae</taxon>
        <taxon>Pseudokineococcus</taxon>
    </lineage>
</organism>
<dbReference type="Pfam" id="PF13690">
    <property type="entry name" value="CheX"/>
    <property type="match status" value="1"/>
</dbReference>
<evidence type="ECO:0000256" key="1">
    <source>
        <dbReference type="ARBA" id="ARBA00022500"/>
    </source>
</evidence>
<feature type="domain" description="Chemotaxis phosphatase CheX-like" evidence="2">
    <location>
        <begin position="80"/>
        <end position="148"/>
    </location>
</feature>
<sequence length="188" mass="18997">MRGAPVAVPQDAGVVTAGVVGPGPGGDELVDVVVELWTSAAPVGGAPAPPVPGPWPRVRTPVVRALVAVEGVAVGRTRAADWSGDVLVACTAGAARRWARHLLALGADDPLDDDDVRDVLGEVANVVAGAVKARCAPGGLMGLPRVVDRPSPLGPRGAGVVATALRWSRADRRADEDADVTVVALVGR</sequence>
<reference evidence="3 4" key="1">
    <citation type="journal article" date="2017" name="Int. J. Syst. Evol. Microbiol.">
        <title>Pseudokineococcus basanitobsidens sp. nov., isolated from volcanic rock.</title>
        <authorList>
            <person name="Lee D.W."/>
            <person name="Park M.Y."/>
            <person name="Kim J.J."/>
            <person name="Kim B.S."/>
        </authorList>
    </citation>
    <scope>NUCLEOTIDE SEQUENCE [LARGE SCALE GENOMIC DNA]</scope>
    <source>
        <strain evidence="3 4">DSM 103726</strain>
    </source>
</reference>
<dbReference type="Proteomes" id="UP001387100">
    <property type="component" value="Unassembled WGS sequence"/>
</dbReference>
<dbReference type="Gene3D" id="3.40.1550.10">
    <property type="entry name" value="CheC-like"/>
    <property type="match status" value="1"/>
</dbReference>
<name>A0ABU8RG15_9ACTN</name>
<evidence type="ECO:0000313" key="4">
    <source>
        <dbReference type="Proteomes" id="UP001387100"/>
    </source>
</evidence>
<dbReference type="RefSeq" id="WP_339573414.1">
    <property type="nucleotide sequence ID" value="NZ_JBBIAA010000001.1"/>
</dbReference>